<feature type="transmembrane region" description="Helical" evidence="5">
    <location>
        <begin position="442"/>
        <end position="463"/>
    </location>
</feature>
<feature type="transmembrane region" description="Helical" evidence="5">
    <location>
        <begin position="170"/>
        <end position="192"/>
    </location>
</feature>
<organism evidence="7 8">
    <name type="scientific">Lomentospora prolificans</name>
    <dbReference type="NCBI Taxonomy" id="41688"/>
    <lineage>
        <taxon>Eukaryota</taxon>
        <taxon>Fungi</taxon>
        <taxon>Dikarya</taxon>
        <taxon>Ascomycota</taxon>
        <taxon>Pezizomycotina</taxon>
        <taxon>Sordariomycetes</taxon>
        <taxon>Hypocreomycetidae</taxon>
        <taxon>Microascales</taxon>
        <taxon>Microascaceae</taxon>
        <taxon>Lomentospora</taxon>
    </lineage>
</organism>
<feature type="transmembrane region" description="Helical" evidence="5">
    <location>
        <begin position="117"/>
        <end position="132"/>
    </location>
</feature>
<dbReference type="AlphaFoldDB" id="A0A2N3N0L7"/>
<dbReference type="OrthoDB" id="288203at2759"/>
<feature type="transmembrane region" description="Helical" evidence="5">
    <location>
        <begin position="416"/>
        <end position="436"/>
    </location>
</feature>
<feature type="transmembrane region" description="Helical" evidence="5">
    <location>
        <begin position="339"/>
        <end position="358"/>
    </location>
</feature>
<dbReference type="NCBIfam" id="TIGR00815">
    <property type="entry name" value="sulP"/>
    <property type="match status" value="1"/>
</dbReference>
<dbReference type="GO" id="GO:0016020">
    <property type="term" value="C:membrane"/>
    <property type="evidence" value="ECO:0007669"/>
    <property type="project" value="UniProtKB-SubCell"/>
</dbReference>
<feature type="domain" description="STAS" evidence="6">
    <location>
        <begin position="573"/>
        <end position="695"/>
    </location>
</feature>
<comment type="caution">
    <text evidence="7">The sequence shown here is derived from an EMBL/GenBank/DDBJ whole genome shotgun (WGS) entry which is preliminary data.</text>
</comment>
<evidence type="ECO:0000256" key="4">
    <source>
        <dbReference type="ARBA" id="ARBA00023136"/>
    </source>
</evidence>
<feature type="transmembrane region" description="Helical" evidence="5">
    <location>
        <begin position="285"/>
        <end position="304"/>
    </location>
</feature>
<accession>A0A2N3N0L7</accession>
<dbReference type="InterPro" id="IPR036513">
    <property type="entry name" value="STAS_dom_sf"/>
</dbReference>
<dbReference type="InterPro" id="IPR001902">
    <property type="entry name" value="SLC26A/SulP_fam"/>
</dbReference>
<dbReference type="CDD" id="cd07042">
    <property type="entry name" value="STAS_SulP_like_sulfate_transporter"/>
    <property type="match status" value="1"/>
</dbReference>
<feature type="transmembrane region" description="Helical" evidence="5">
    <location>
        <begin position="247"/>
        <end position="264"/>
    </location>
</feature>
<dbReference type="PROSITE" id="PS50801">
    <property type="entry name" value="STAS"/>
    <property type="match status" value="1"/>
</dbReference>
<feature type="transmembrane region" description="Helical" evidence="5">
    <location>
        <begin position="470"/>
        <end position="503"/>
    </location>
</feature>
<reference evidence="7 8" key="1">
    <citation type="journal article" date="2017" name="G3 (Bethesda)">
        <title>First Draft Genome Sequence of the Pathogenic Fungus Lomentospora prolificans (Formerly Scedosporium prolificans).</title>
        <authorList>
            <person name="Luo R."/>
            <person name="Zimin A."/>
            <person name="Workman R."/>
            <person name="Fan Y."/>
            <person name="Pertea G."/>
            <person name="Grossman N."/>
            <person name="Wear M.P."/>
            <person name="Jia B."/>
            <person name="Miller H."/>
            <person name="Casadevall A."/>
            <person name="Timp W."/>
            <person name="Zhang S.X."/>
            <person name="Salzberg S.L."/>
        </authorList>
    </citation>
    <scope>NUCLEOTIDE SEQUENCE [LARGE SCALE GENOMIC DNA]</scope>
    <source>
        <strain evidence="7 8">JHH-5317</strain>
    </source>
</reference>
<evidence type="ECO:0000313" key="8">
    <source>
        <dbReference type="Proteomes" id="UP000233524"/>
    </source>
</evidence>
<dbReference type="PROSITE" id="PS01130">
    <property type="entry name" value="SLC26A"/>
    <property type="match status" value="1"/>
</dbReference>
<dbReference type="STRING" id="41688.A0A2N3N0L7"/>
<dbReference type="InParanoid" id="A0A2N3N0L7"/>
<keyword evidence="3 5" id="KW-1133">Transmembrane helix</keyword>
<dbReference type="InterPro" id="IPR018045">
    <property type="entry name" value="S04_transporter_CS"/>
</dbReference>
<dbReference type="FunCoup" id="A0A2N3N0L7">
    <property type="interactions" value="455"/>
</dbReference>
<feature type="transmembrane region" description="Helical" evidence="5">
    <location>
        <begin position="139"/>
        <end position="158"/>
    </location>
</feature>
<keyword evidence="8" id="KW-1185">Reference proteome</keyword>
<protein>
    <recommendedName>
        <fullName evidence="6">STAS domain-containing protein</fullName>
    </recommendedName>
</protein>
<feature type="transmembrane region" description="Helical" evidence="5">
    <location>
        <begin position="86"/>
        <end position="111"/>
    </location>
</feature>
<keyword evidence="2 5" id="KW-0812">Transmembrane</keyword>
<evidence type="ECO:0000256" key="3">
    <source>
        <dbReference type="ARBA" id="ARBA00022989"/>
    </source>
</evidence>
<dbReference type="PANTHER" id="PTHR11814">
    <property type="entry name" value="SULFATE TRANSPORTER"/>
    <property type="match status" value="1"/>
</dbReference>
<evidence type="ECO:0000256" key="5">
    <source>
        <dbReference type="SAM" id="Phobius"/>
    </source>
</evidence>
<dbReference type="Proteomes" id="UP000233524">
    <property type="component" value="Unassembled WGS sequence"/>
</dbReference>
<feature type="transmembrane region" description="Helical" evidence="5">
    <location>
        <begin position="204"/>
        <end position="227"/>
    </location>
</feature>
<dbReference type="Pfam" id="PF00916">
    <property type="entry name" value="Sulfate_transp"/>
    <property type="match status" value="1"/>
</dbReference>
<dbReference type="VEuPathDB" id="FungiDB:jhhlp_007806"/>
<dbReference type="GO" id="GO:0008271">
    <property type="term" value="F:secondary active sulfate transmembrane transporter activity"/>
    <property type="evidence" value="ECO:0007669"/>
    <property type="project" value="InterPro"/>
</dbReference>
<evidence type="ECO:0000256" key="2">
    <source>
        <dbReference type="ARBA" id="ARBA00022692"/>
    </source>
</evidence>
<proteinExistence type="predicted"/>
<evidence type="ECO:0000256" key="1">
    <source>
        <dbReference type="ARBA" id="ARBA00004141"/>
    </source>
</evidence>
<dbReference type="InterPro" id="IPR002645">
    <property type="entry name" value="STAS_dom"/>
</dbReference>
<evidence type="ECO:0000259" key="6">
    <source>
        <dbReference type="PROSITE" id="PS50801"/>
    </source>
</evidence>
<evidence type="ECO:0000313" key="7">
    <source>
        <dbReference type="EMBL" id="PKS05973.1"/>
    </source>
</evidence>
<comment type="subcellular location">
    <subcellularLocation>
        <location evidence="1">Membrane</location>
        <topology evidence="1">Multi-pass membrane protein</topology>
    </subcellularLocation>
</comment>
<dbReference type="EMBL" id="NLAX01001139">
    <property type="protein sequence ID" value="PKS05973.1"/>
    <property type="molecule type" value="Genomic_DNA"/>
</dbReference>
<sequence>MASSRMLDMATKALGIQPNDRYTQISKDLEEKAKNELYPAEVYIESEPTIGEFFRELKPTKEGVVNYFRELFPCAQWLPRYNLRWLIGDVIAGITVGFVVVPQAMAYALLAQLTPEFGLYTSFSGAVLYWMFGTSRDIVIGTTAVGSLLVGGIVTSVQEERPGVYASEDIAKTVSLVSGIILVVIGLLRLGWIIEFIPYIPISAFVTSASITIMLTQLPVCLGIPGLNTRESPYKVLGNTLKALPNARLDAAIGVSCLVLLFMVREFCAHMARRQPHKKRLWEAASSLRQVAAMILYTIISFIVNRNHRDDPKFRLVNKIEVGFSHAGPPKMDLELLKLILPELPAIIIILIIEHIAIAKSFGRMFNYTVIASQEIVAQGAANVVGPFVGGYSCTGSFGASAVLSKAGVRTPGSGVFSAGLLVLALYVLTGVFFYIPMAALAALIIHAVSNLVATPATLYGYWQLSQLEFCIWVIGVICAFFESLEVSMYVTICLSAVVLLVGLSRTSGKFMGRIKVYDITKTGDCNSKADPDATPAPSMPGYAQDDKGRYIFVPLDRSNGVNPHVEVRVPYPGVIIYRFPEGFNYTNHAHHIDILKTYIEKTTRRTTEEKLEHPSDRLWCNAAATQTDAVEPLPYLRAVVLDFSAVNRLDITTIHGLVHLREALDRYAAPDVVEWHFANMYNRWTRRALAIAGFGYPPDADGETLTTGFRHTYTVGEVGGSDLGREEGACVSYLRPNRSVMRVHEDQIQEIEAQERTVGGVKYSKLGTVHAVDRPLFHADLVEAVESAVQNARAKDGWPSNASTKA</sequence>
<dbReference type="Gene3D" id="3.30.750.24">
    <property type="entry name" value="STAS domain"/>
    <property type="match status" value="1"/>
</dbReference>
<gene>
    <name evidence="7" type="ORF">jhhlp_007806</name>
</gene>
<keyword evidence="4 5" id="KW-0472">Membrane</keyword>
<dbReference type="InterPro" id="IPR011547">
    <property type="entry name" value="SLC26A/SulP_dom"/>
</dbReference>
<name>A0A2N3N0L7_9PEZI</name>